<comment type="caution">
    <text evidence="1">The sequence shown here is derived from an EMBL/GenBank/DDBJ whole genome shotgun (WGS) entry which is preliminary data.</text>
</comment>
<dbReference type="AlphaFoldDB" id="A0A1A0H9Z2"/>
<reference evidence="1 2" key="1">
    <citation type="submission" date="2016-05" db="EMBL/GenBank/DDBJ databases">
        <title>Comparative genomics of biotechnologically important yeasts.</title>
        <authorList>
            <consortium name="DOE Joint Genome Institute"/>
            <person name="Riley R."/>
            <person name="Haridas S."/>
            <person name="Wolfe K.H."/>
            <person name="Lopes M.R."/>
            <person name="Hittinger C.T."/>
            <person name="Goker M."/>
            <person name="Salamov A."/>
            <person name="Wisecaver J."/>
            <person name="Long T.M."/>
            <person name="Aerts A.L."/>
            <person name="Barry K."/>
            <person name="Choi C."/>
            <person name="Clum A."/>
            <person name="Coughlan A.Y."/>
            <person name="Deshpande S."/>
            <person name="Douglass A.P."/>
            <person name="Hanson S.J."/>
            <person name="Klenk H.-P."/>
            <person name="LaButti K."/>
            <person name="Lapidus A."/>
            <person name="Lindquist E."/>
            <person name="Lipzen A."/>
            <person name="Meier-kolthoff J.P."/>
            <person name="Ohm R.A."/>
            <person name="Otillar R.P."/>
            <person name="Pangilinan J."/>
            <person name="Peng Y."/>
            <person name="Rokas A."/>
            <person name="Rosa C.A."/>
            <person name="Scheuner C."/>
            <person name="Sibirny A.A."/>
            <person name="Slot J.C."/>
            <person name="Stielow J.B."/>
            <person name="Sun H."/>
            <person name="Kurtzman C.P."/>
            <person name="Blackwell M."/>
            <person name="Grigoriev I.V."/>
            <person name="Jeffries T.W."/>
        </authorList>
    </citation>
    <scope>NUCLEOTIDE SEQUENCE [LARGE SCALE GENOMIC DNA]</scope>
    <source>
        <strain evidence="1 2">NRRL YB-4993</strain>
    </source>
</reference>
<dbReference type="OrthoDB" id="4024787at2759"/>
<keyword evidence="2" id="KW-1185">Reference proteome</keyword>
<dbReference type="Proteomes" id="UP000092555">
    <property type="component" value="Unassembled WGS sequence"/>
</dbReference>
<proteinExistence type="predicted"/>
<evidence type="ECO:0000313" key="2">
    <source>
        <dbReference type="Proteomes" id="UP000092555"/>
    </source>
</evidence>
<name>A0A1A0H9Z2_9ASCO</name>
<protein>
    <submittedName>
        <fullName evidence="1">Uncharacterized protein</fullName>
    </submittedName>
</protein>
<accession>A0A1A0H9Z2</accession>
<dbReference type="EMBL" id="LXTC01000004">
    <property type="protein sequence ID" value="OBA20820.1"/>
    <property type="molecule type" value="Genomic_DNA"/>
</dbReference>
<evidence type="ECO:0000313" key="1">
    <source>
        <dbReference type="EMBL" id="OBA20820.1"/>
    </source>
</evidence>
<dbReference type="GeneID" id="30032262"/>
<sequence>MDAPQLQSLFSEDSVDLAKTADGFIDHNLIYEQLQERFSRAYSLSQKLFVTEKTQRQALYHYKRRVNALLDVLQDMEGTESADVDQPLEIDHSRLTLLITWRPELASTLNPVLQLAAGTDSPAQIPLKRSYAVNLVVEELIPEIANDELDAVEINPQNTEMWIRRNLLHLIMSKFTPAEVTPKGVREYLDPLPIGSKRKKRS</sequence>
<gene>
    <name evidence="1" type="ORF">METBIDRAFT_88212</name>
</gene>
<organism evidence="1 2">
    <name type="scientific">Metschnikowia bicuspidata var. bicuspidata NRRL YB-4993</name>
    <dbReference type="NCBI Taxonomy" id="869754"/>
    <lineage>
        <taxon>Eukaryota</taxon>
        <taxon>Fungi</taxon>
        <taxon>Dikarya</taxon>
        <taxon>Ascomycota</taxon>
        <taxon>Saccharomycotina</taxon>
        <taxon>Pichiomycetes</taxon>
        <taxon>Metschnikowiaceae</taxon>
        <taxon>Metschnikowia</taxon>
    </lineage>
</organism>
<dbReference type="RefSeq" id="XP_018711342.1">
    <property type="nucleotide sequence ID" value="XM_018859287.1"/>
</dbReference>